<comment type="caution">
    <text evidence="1">The sequence shown here is derived from an EMBL/GenBank/DDBJ whole genome shotgun (WGS) entry which is preliminary data.</text>
</comment>
<protein>
    <submittedName>
        <fullName evidence="1">Uncharacterized protein</fullName>
    </submittedName>
</protein>
<reference evidence="1 2" key="1">
    <citation type="submission" date="2024-09" db="EMBL/GenBank/DDBJ databases">
        <authorList>
            <person name="Sun Q."/>
            <person name="Mori K."/>
        </authorList>
    </citation>
    <scope>NUCLEOTIDE SEQUENCE [LARGE SCALE GENOMIC DNA]</scope>
    <source>
        <strain evidence="1 2">NCAIM B.02301</strain>
    </source>
</reference>
<proteinExistence type="predicted"/>
<sequence length="77" mass="8958">MNWQQKIGHLMGQPVGISFTNGTGTSGILCNADGHQVYIMEYMYHSQFALKHYDYRTIQDMSPFPHCQNQHHPNLYE</sequence>
<gene>
    <name evidence="1" type="ORF">ACFFH4_19025</name>
</gene>
<dbReference type="EMBL" id="JBHLTR010000054">
    <property type="protein sequence ID" value="MFC0561041.1"/>
    <property type="molecule type" value="Genomic_DNA"/>
</dbReference>
<evidence type="ECO:0000313" key="2">
    <source>
        <dbReference type="Proteomes" id="UP001589833"/>
    </source>
</evidence>
<dbReference type="RefSeq" id="WP_273842289.1">
    <property type="nucleotide sequence ID" value="NZ_JAQQWT010000005.1"/>
</dbReference>
<evidence type="ECO:0000313" key="1">
    <source>
        <dbReference type="EMBL" id="MFC0561041.1"/>
    </source>
</evidence>
<accession>A0ABV6NJZ3</accession>
<dbReference type="Proteomes" id="UP001589833">
    <property type="component" value="Unassembled WGS sequence"/>
</dbReference>
<keyword evidence="2" id="KW-1185">Reference proteome</keyword>
<organism evidence="1 2">
    <name type="scientific">Halalkalibacter alkalisediminis</name>
    <dbReference type="NCBI Taxonomy" id="935616"/>
    <lineage>
        <taxon>Bacteria</taxon>
        <taxon>Bacillati</taxon>
        <taxon>Bacillota</taxon>
        <taxon>Bacilli</taxon>
        <taxon>Bacillales</taxon>
        <taxon>Bacillaceae</taxon>
        <taxon>Halalkalibacter</taxon>
    </lineage>
</organism>
<name>A0ABV6NJZ3_9BACI</name>